<reference evidence="1 2" key="1">
    <citation type="submission" date="2020-03" db="EMBL/GenBank/DDBJ databases">
        <title>Whole genome shotgun sequence of Phytohabitans rumicis NBRC 108638.</title>
        <authorList>
            <person name="Komaki H."/>
            <person name="Tamura T."/>
        </authorList>
    </citation>
    <scope>NUCLEOTIDE SEQUENCE [LARGE SCALE GENOMIC DNA]</scope>
    <source>
        <strain evidence="1 2">NBRC 108638</strain>
    </source>
</reference>
<keyword evidence="2" id="KW-1185">Reference proteome</keyword>
<dbReference type="RefSeq" id="WP_173080654.1">
    <property type="nucleotide sequence ID" value="NZ_BAABJB010000001.1"/>
</dbReference>
<comment type="caution">
    <text evidence="1">The sequence shown here is derived from an EMBL/GenBank/DDBJ whole genome shotgun (WGS) entry which is preliminary data.</text>
</comment>
<organism evidence="1 2">
    <name type="scientific">Phytohabitans rumicis</name>
    <dbReference type="NCBI Taxonomy" id="1076125"/>
    <lineage>
        <taxon>Bacteria</taxon>
        <taxon>Bacillati</taxon>
        <taxon>Actinomycetota</taxon>
        <taxon>Actinomycetes</taxon>
        <taxon>Micromonosporales</taxon>
        <taxon>Micromonosporaceae</taxon>
    </lineage>
</organism>
<dbReference type="EMBL" id="BLPG01000001">
    <property type="protein sequence ID" value="GFJ93826.1"/>
    <property type="molecule type" value="Genomic_DNA"/>
</dbReference>
<proteinExistence type="predicted"/>
<gene>
    <name evidence="1" type="ORF">Prum_074680</name>
</gene>
<evidence type="ECO:0000313" key="1">
    <source>
        <dbReference type="EMBL" id="GFJ93826.1"/>
    </source>
</evidence>
<name>A0A6V8LI58_9ACTN</name>
<accession>A0A6V8LI58</accession>
<evidence type="ECO:0000313" key="2">
    <source>
        <dbReference type="Proteomes" id="UP000482960"/>
    </source>
</evidence>
<dbReference type="Proteomes" id="UP000482960">
    <property type="component" value="Unassembled WGS sequence"/>
</dbReference>
<protein>
    <submittedName>
        <fullName evidence="1">Uncharacterized protein</fullName>
    </submittedName>
</protein>
<dbReference type="AlphaFoldDB" id="A0A6V8LI58"/>
<sequence length="62" mass="6832">MTDSLLRFADRMLERLVPKATAKADSTYWVTCYCSGGTKWIKRCHNINGTTSCEPCILGGGC</sequence>
<reference evidence="1 2" key="2">
    <citation type="submission" date="2020-03" db="EMBL/GenBank/DDBJ databases">
        <authorList>
            <person name="Ichikawa N."/>
            <person name="Kimura A."/>
            <person name="Kitahashi Y."/>
            <person name="Uohara A."/>
        </authorList>
    </citation>
    <scope>NUCLEOTIDE SEQUENCE [LARGE SCALE GENOMIC DNA]</scope>
    <source>
        <strain evidence="1 2">NBRC 108638</strain>
    </source>
</reference>